<keyword evidence="9" id="KW-1185">Reference proteome</keyword>
<dbReference type="Proteomes" id="UP000815325">
    <property type="component" value="Unassembled WGS sequence"/>
</dbReference>
<protein>
    <recommendedName>
        <fullName evidence="7">RRM domain-containing protein</fullName>
    </recommendedName>
</protein>
<feature type="compositionally biased region" description="Low complexity" evidence="6">
    <location>
        <begin position="40"/>
        <end position="49"/>
    </location>
</feature>
<proteinExistence type="inferred from homology"/>
<dbReference type="InterPro" id="IPR035979">
    <property type="entry name" value="RBD_domain_sf"/>
</dbReference>
<name>A0ABQ7H4M0_DUNSA</name>
<feature type="region of interest" description="Disordered" evidence="6">
    <location>
        <begin position="256"/>
        <end position="335"/>
    </location>
</feature>
<dbReference type="PANTHER" id="PTHR12311:SF7">
    <property type="entry name" value="ACTIVATOR OF BASAL TRANSCRIPTION 1"/>
    <property type="match status" value="1"/>
</dbReference>
<evidence type="ECO:0000256" key="5">
    <source>
        <dbReference type="PROSITE-ProRule" id="PRU00176"/>
    </source>
</evidence>
<dbReference type="SMART" id="SM00360">
    <property type="entry name" value="RRM"/>
    <property type="match status" value="1"/>
</dbReference>
<feature type="compositionally biased region" description="Polar residues" evidence="6">
    <location>
        <begin position="279"/>
        <end position="292"/>
    </location>
</feature>
<dbReference type="PANTHER" id="PTHR12311">
    <property type="entry name" value="ACTIVATOR OF BASAL TRANSCRIPTION 1"/>
    <property type="match status" value="1"/>
</dbReference>
<feature type="domain" description="RRM" evidence="7">
    <location>
        <begin position="109"/>
        <end position="191"/>
    </location>
</feature>
<organism evidence="8 9">
    <name type="scientific">Dunaliella salina</name>
    <name type="common">Green alga</name>
    <name type="synonym">Protococcus salinus</name>
    <dbReference type="NCBI Taxonomy" id="3046"/>
    <lineage>
        <taxon>Eukaryota</taxon>
        <taxon>Viridiplantae</taxon>
        <taxon>Chlorophyta</taxon>
        <taxon>core chlorophytes</taxon>
        <taxon>Chlorophyceae</taxon>
        <taxon>CS clade</taxon>
        <taxon>Chlamydomonadales</taxon>
        <taxon>Dunaliellaceae</taxon>
        <taxon>Dunaliella</taxon>
    </lineage>
</organism>
<reference evidence="8" key="1">
    <citation type="submission" date="2017-08" db="EMBL/GenBank/DDBJ databases">
        <authorList>
            <person name="Polle J.E."/>
            <person name="Barry K."/>
            <person name="Cushman J."/>
            <person name="Schmutz J."/>
            <person name="Tran D."/>
            <person name="Hathwaick L.T."/>
            <person name="Yim W.C."/>
            <person name="Jenkins J."/>
            <person name="Mckie-Krisberg Z.M."/>
            <person name="Prochnik S."/>
            <person name="Lindquist E."/>
            <person name="Dockter R.B."/>
            <person name="Adam C."/>
            <person name="Molina H."/>
            <person name="Bunkerborg J."/>
            <person name="Jin E."/>
            <person name="Buchheim M."/>
            <person name="Magnuson J."/>
        </authorList>
    </citation>
    <scope>NUCLEOTIDE SEQUENCE</scope>
    <source>
        <strain evidence="8">CCAP 19/18</strain>
    </source>
</reference>
<comment type="similarity">
    <text evidence="2">Belongs to the ESF2/ABP1 family.</text>
</comment>
<dbReference type="Gene3D" id="3.30.70.330">
    <property type="match status" value="1"/>
</dbReference>
<evidence type="ECO:0000256" key="3">
    <source>
        <dbReference type="ARBA" id="ARBA00022884"/>
    </source>
</evidence>
<dbReference type="EMBL" id="MU069476">
    <property type="protein sequence ID" value="KAF5841809.1"/>
    <property type="molecule type" value="Genomic_DNA"/>
</dbReference>
<keyword evidence="4" id="KW-0539">Nucleus</keyword>
<feature type="compositionally biased region" description="Polar residues" evidence="6">
    <location>
        <begin position="21"/>
        <end position="32"/>
    </location>
</feature>
<dbReference type="InterPro" id="IPR034353">
    <property type="entry name" value="ABT1/ESF2_RRM"/>
</dbReference>
<feature type="compositionally biased region" description="Low complexity" evidence="6">
    <location>
        <begin position="65"/>
        <end position="81"/>
    </location>
</feature>
<evidence type="ECO:0000256" key="1">
    <source>
        <dbReference type="ARBA" id="ARBA00004604"/>
    </source>
</evidence>
<comment type="subcellular location">
    <subcellularLocation>
        <location evidence="1">Nucleus</location>
        <location evidence="1">Nucleolus</location>
    </subcellularLocation>
</comment>
<dbReference type="SUPFAM" id="SSF54928">
    <property type="entry name" value="RNA-binding domain, RBD"/>
    <property type="match status" value="1"/>
</dbReference>
<evidence type="ECO:0000313" key="8">
    <source>
        <dbReference type="EMBL" id="KAF5841809.1"/>
    </source>
</evidence>
<evidence type="ECO:0000256" key="4">
    <source>
        <dbReference type="ARBA" id="ARBA00023242"/>
    </source>
</evidence>
<comment type="caution">
    <text evidence="8">The sequence shown here is derived from an EMBL/GenBank/DDBJ whole genome shotgun (WGS) entry which is preliminary data.</text>
</comment>
<accession>A0ABQ7H4M0</accession>
<evidence type="ECO:0000259" key="7">
    <source>
        <dbReference type="PROSITE" id="PS50102"/>
    </source>
</evidence>
<dbReference type="InterPro" id="IPR039119">
    <property type="entry name" value="ABT1/Esf2"/>
</dbReference>
<keyword evidence="3 5" id="KW-0694">RNA-binding</keyword>
<dbReference type="Pfam" id="PF00076">
    <property type="entry name" value="RRM_1"/>
    <property type="match status" value="1"/>
</dbReference>
<evidence type="ECO:0000256" key="6">
    <source>
        <dbReference type="SAM" id="MobiDB-lite"/>
    </source>
</evidence>
<dbReference type="InterPro" id="IPR012677">
    <property type="entry name" value="Nucleotide-bd_a/b_plait_sf"/>
</dbReference>
<feature type="region of interest" description="Disordered" evidence="6">
    <location>
        <begin position="1"/>
        <end position="95"/>
    </location>
</feature>
<dbReference type="CDD" id="cd12263">
    <property type="entry name" value="RRM_ABT1_like"/>
    <property type="match status" value="1"/>
</dbReference>
<evidence type="ECO:0000256" key="2">
    <source>
        <dbReference type="ARBA" id="ARBA00005819"/>
    </source>
</evidence>
<sequence length="354" mass="38495">MKFKSPVLASIDLTAGHEEAGQSSKGLDTGNSTEDDVQGAAAAAAAAAANQHEQSGEDGAMAPSAEEQGGQQGAAVEGGQEQQHEGKKKKKVLSAEKLKRMKEMYNKRGVVYVSRIPPHMKPMKLKQLLSTHGETLRVYCAPEDPKARKIRKRKGGNTGKNFTEGWVEFADKRVAKRTALALNGQRIGGKRRSAYYDDLWCIKYLPHFKWDDLTEEIAYQRAVHEQKMAAEVSAAKKERDFYMQQVDRAKAMRAIAERRAAKQGQGETAEGGHDEHASSQEAGSGAQGTSAKQVHGGATQAGNNKEGGRGRAPFVRNFMQRAAKLDPTTDAAAPQLDEDVLLMVGNSKKKHRAS</sequence>
<gene>
    <name evidence="8" type="ORF">DUNSADRAFT_11125</name>
</gene>
<dbReference type="PROSITE" id="PS50102">
    <property type="entry name" value="RRM"/>
    <property type="match status" value="1"/>
</dbReference>
<dbReference type="InterPro" id="IPR000504">
    <property type="entry name" value="RRM_dom"/>
</dbReference>
<evidence type="ECO:0000313" key="9">
    <source>
        <dbReference type="Proteomes" id="UP000815325"/>
    </source>
</evidence>